<evidence type="ECO:0000313" key="4">
    <source>
        <dbReference type="Proteomes" id="UP001205740"/>
    </source>
</evidence>
<evidence type="ECO:0000259" key="2">
    <source>
        <dbReference type="SMART" id="SM00065"/>
    </source>
</evidence>
<gene>
    <name evidence="3" type="ORF">LX12_002070</name>
</gene>
<evidence type="ECO:0000313" key="3">
    <source>
        <dbReference type="EMBL" id="MCP2160883.1"/>
    </source>
</evidence>
<feature type="domain" description="GAF" evidence="2">
    <location>
        <begin position="53"/>
        <end position="200"/>
    </location>
</feature>
<dbReference type="SUPFAM" id="SSF55781">
    <property type="entry name" value="GAF domain-like"/>
    <property type="match status" value="1"/>
</dbReference>
<comment type="caution">
    <text evidence="3">The sequence shown here is derived from an EMBL/GenBank/DDBJ whole genome shotgun (WGS) entry which is preliminary data.</text>
</comment>
<accession>A0ABT1H548</accession>
<evidence type="ECO:0000256" key="1">
    <source>
        <dbReference type="SAM" id="MobiDB-lite"/>
    </source>
</evidence>
<dbReference type="Proteomes" id="UP001205740">
    <property type="component" value="Unassembled WGS sequence"/>
</dbReference>
<proteinExistence type="predicted"/>
<organism evidence="3 4">
    <name type="scientific">Williamsia serinedens</name>
    <dbReference type="NCBI Taxonomy" id="391736"/>
    <lineage>
        <taxon>Bacteria</taxon>
        <taxon>Bacillati</taxon>
        <taxon>Actinomycetota</taxon>
        <taxon>Actinomycetes</taxon>
        <taxon>Mycobacteriales</taxon>
        <taxon>Nocardiaceae</taxon>
        <taxon>Williamsia</taxon>
    </lineage>
</organism>
<sequence length="276" mass="30034">MSSPSHDPDRRFDARRRWESITGDLRDDPARVGRPRPVSAPDRGGAHHVLFRGIDDLCRTAVRLTGVDGAAIAVFESAGDARDLVFATDATATHLDDLQFTLGEGPCIDAFATQEPVIIGTLADDSATDRWPVFRAEVRAMDIGAVFVVPVSADDFTVGVLELYRRRAGDLTHDERQAAQVCARLAAVTIRHNVDEVAESADAVEEFIEDTHEHLGRDDVHVAAGMIAVQLGVSTGAALELLKGAAFRLGRPISLLSGEIVTRNRTFREIESEYRP</sequence>
<protein>
    <submittedName>
        <fullName evidence="3">GAF domain-containing protein</fullName>
    </submittedName>
</protein>
<dbReference type="SMART" id="SM00065">
    <property type="entry name" value="GAF"/>
    <property type="match status" value="1"/>
</dbReference>
<dbReference type="EMBL" id="JAMTCG010000003">
    <property type="protein sequence ID" value="MCP2160883.1"/>
    <property type="molecule type" value="Genomic_DNA"/>
</dbReference>
<reference evidence="3 4" key="1">
    <citation type="submission" date="2022-06" db="EMBL/GenBank/DDBJ databases">
        <title>Genomic Encyclopedia of Archaeal and Bacterial Type Strains, Phase II (KMG-II): from individual species to whole genera.</title>
        <authorList>
            <person name="Goeker M."/>
        </authorList>
    </citation>
    <scope>NUCLEOTIDE SEQUENCE [LARGE SCALE GENOMIC DNA]</scope>
    <source>
        <strain evidence="3 4">DSM 45037</strain>
    </source>
</reference>
<dbReference type="InterPro" id="IPR003018">
    <property type="entry name" value="GAF"/>
</dbReference>
<keyword evidence="4" id="KW-1185">Reference proteome</keyword>
<dbReference type="Pfam" id="PF13185">
    <property type="entry name" value="GAF_2"/>
    <property type="match status" value="1"/>
</dbReference>
<dbReference type="InterPro" id="IPR029016">
    <property type="entry name" value="GAF-like_dom_sf"/>
</dbReference>
<dbReference type="Gene3D" id="3.30.450.40">
    <property type="match status" value="1"/>
</dbReference>
<feature type="region of interest" description="Disordered" evidence="1">
    <location>
        <begin position="23"/>
        <end position="42"/>
    </location>
</feature>
<name>A0ABT1H548_9NOCA</name>